<evidence type="ECO:0000259" key="1">
    <source>
        <dbReference type="PROSITE" id="PS51379"/>
    </source>
</evidence>
<dbReference type="Pfam" id="PF00037">
    <property type="entry name" value="Fer4"/>
    <property type="match status" value="2"/>
</dbReference>
<keyword evidence="4" id="KW-1185">Reference proteome</keyword>
<feature type="domain" description="4Fe-4S ferredoxin-type" evidence="1">
    <location>
        <begin position="199"/>
        <end position="228"/>
    </location>
</feature>
<dbReference type="PROSITE" id="PS00198">
    <property type="entry name" value="4FE4S_FER_1"/>
    <property type="match status" value="1"/>
</dbReference>
<evidence type="ECO:0000313" key="2">
    <source>
        <dbReference type="EMBL" id="MCZ3365799.1"/>
    </source>
</evidence>
<gene>
    <name evidence="3" type="ORF">O3H35_01285</name>
    <name evidence="2" type="ORF">O3H54_07870</name>
</gene>
<dbReference type="PROSITE" id="PS51379">
    <property type="entry name" value="4FE4S_FER_2"/>
    <property type="match status" value="2"/>
</dbReference>
<dbReference type="GO" id="GO:0016491">
    <property type="term" value="F:oxidoreductase activity"/>
    <property type="evidence" value="ECO:0007669"/>
    <property type="project" value="UniProtKB-ARBA"/>
</dbReference>
<dbReference type="SUPFAM" id="SSF54862">
    <property type="entry name" value="4Fe-4S ferredoxins"/>
    <property type="match status" value="1"/>
</dbReference>
<comment type="caution">
    <text evidence="2">The sequence shown here is derived from an EMBL/GenBank/DDBJ whole genome shotgun (WGS) entry which is preliminary data.</text>
</comment>
<dbReference type="EMBL" id="JAPVER010000020">
    <property type="protein sequence ID" value="MCZ3365799.1"/>
    <property type="molecule type" value="Genomic_DNA"/>
</dbReference>
<evidence type="ECO:0000313" key="4">
    <source>
        <dbReference type="Proteomes" id="UP001068021"/>
    </source>
</evidence>
<dbReference type="AlphaFoldDB" id="A0A9E4ZZ03"/>
<protein>
    <submittedName>
        <fullName evidence="2">4Fe-4S binding protein</fullName>
    </submittedName>
</protein>
<dbReference type="RefSeq" id="WP_048081956.1">
    <property type="nucleotide sequence ID" value="NZ_JAPVER010000020.1"/>
</dbReference>
<proteinExistence type="predicted"/>
<dbReference type="Proteomes" id="UP001074446">
    <property type="component" value="Unassembled WGS sequence"/>
</dbReference>
<evidence type="ECO:0000313" key="3">
    <source>
        <dbReference type="EMBL" id="MCZ3371263.1"/>
    </source>
</evidence>
<dbReference type="InterPro" id="IPR017900">
    <property type="entry name" value="4Fe4S_Fe_S_CS"/>
</dbReference>
<dbReference type="Gene3D" id="3.30.70.20">
    <property type="match status" value="1"/>
</dbReference>
<sequence length="258" mass="29349">MCEFCVQHGPGKKWYLVAQNYADKLAASEERKKFIHDFFKSYERNYRKNVRMTDIARKVPFVREYAEKKLNNYFSQKHAGQVICLEDAVSICSIPGRVSVIDCPCQKYLSGKEERKCILFGTTADIVENIPEFSNISDMGFEDATELLKSTEIEGKVHTVWTFMSPYIGAICNCNQRGCLLFHMKNKYQFAEIVHRGHETAVINKEMCNGCGNCQTICQFDAVVIVDGKAEINSKCHGCGVCRSFCPVEVINLVSRYP</sequence>
<feature type="domain" description="4Fe-4S ferredoxin-type" evidence="1">
    <location>
        <begin position="229"/>
        <end position="256"/>
    </location>
</feature>
<dbReference type="EMBL" id="JAPVES010000024">
    <property type="protein sequence ID" value="MCZ3371263.1"/>
    <property type="molecule type" value="Genomic_DNA"/>
</dbReference>
<name>A0A9E4ZZ03_9EURY</name>
<dbReference type="Proteomes" id="UP001068021">
    <property type="component" value="Unassembled WGS sequence"/>
</dbReference>
<dbReference type="InterPro" id="IPR017896">
    <property type="entry name" value="4Fe4S_Fe-S-bd"/>
</dbReference>
<organism evidence="2 4">
    <name type="scientific">Methanobacterium veterum</name>
    <dbReference type="NCBI Taxonomy" id="408577"/>
    <lineage>
        <taxon>Archaea</taxon>
        <taxon>Methanobacteriati</taxon>
        <taxon>Methanobacteriota</taxon>
        <taxon>Methanomada group</taxon>
        <taxon>Methanobacteria</taxon>
        <taxon>Methanobacteriales</taxon>
        <taxon>Methanobacteriaceae</taxon>
        <taxon>Methanobacterium</taxon>
    </lineage>
</organism>
<reference evidence="2" key="1">
    <citation type="submission" date="2022-12" db="EMBL/GenBank/DDBJ databases">
        <title>Reclassification of two methanogenic archaea species isolated from the Kolyma lowland permafrost.</title>
        <authorList>
            <person name="Trubitsyn V.E."/>
            <person name="Rivkina E.M."/>
            <person name="Shcherbakova V.A."/>
        </authorList>
    </citation>
    <scope>NUCLEOTIDE SEQUENCE</scope>
    <source>
        <strain evidence="2">M2</strain>
        <strain evidence="3">MK4</strain>
    </source>
</reference>
<accession>A0A9E4ZZ03</accession>